<dbReference type="InterPro" id="IPR036412">
    <property type="entry name" value="HAD-like_sf"/>
</dbReference>
<dbReference type="InterPro" id="IPR013118">
    <property type="entry name" value="Mannitol_DH_C"/>
</dbReference>
<dbReference type="SUPFAM" id="SSF48179">
    <property type="entry name" value="6-phosphogluconate dehydrogenase C-terminal domain-like"/>
    <property type="match status" value="1"/>
</dbReference>
<gene>
    <name evidence="4" type="ORF">ANICBIBUN_09489</name>
</gene>
<dbReference type="CDD" id="cd07505">
    <property type="entry name" value="HAD_BPGM-like"/>
    <property type="match status" value="1"/>
</dbReference>
<proteinExistence type="predicted"/>
<dbReference type="PANTHER" id="PTHR18901:SF38">
    <property type="entry name" value="PSEUDOURIDINE-5'-PHOSPHATASE"/>
    <property type="match status" value="1"/>
</dbReference>
<evidence type="ECO:0000256" key="1">
    <source>
        <dbReference type="ARBA" id="ARBA00023002"/>
    </source>
</evidence>
<keyword evidence="5" id="KW-1185">Reference proteome</keyword>
<keyword evidence="1" id="KW-0560">Oxidoreductase</keyword>
<dbReference type="InterPro" id="IPR013328">
    <property type="entry name" value="6PGD_dom2"/>
</dbReference>
<organism evidence="4 5">
    <name type="scientific">Acinetobacter nosocomialis 28F</name>
    <dbReference type="NCBI Taxonomy" id="1147131"/>
    <lineage>
        <taxon>Bacteria</taxon>
        <taxon>Pseudomonadati</taxon>
        <taxon>Pseudomonadota</taxon>
        <taxon>Gammaproteobacteria</taxon>
        <taxon>Moraxellales</taxon>
        <taxon>Moraxellaceae</taxon>
        <taxon>Acinetobacter</taxon>
        <taxon>Acinetobacter calcoaceticus/baumannii complex</taxon>
    </lineage>
</organism>
<dbReference type="InterPro" id="IPR023198">
    <property type="entry name" value="PGP-like_dom2"/>
</dbReference>
<dbReference type="Pfam" id="PF13419">
    <property type="entry name" value="HAD_2"/>
    <property type="match status" value="1"/>
</dbReference>
<dbReference type="Gene3D" id="3.40.50.1000">
    <property type="entry name" value="HAD superfamily/HAD-like"/>
    <property type="match status" value="1"/>
</dbReference>
<evidence type="ECO:0000313" key="4">
    <source>
        <dbReference type="EMBL" id="CDG75563.1"/>
    </source>
</evidence>
<dbReference type="InterPro" id="IPR006439">
    <property type="entry name" value="HAD-SF_hydro_IA"/>
</dbReference>
<dbReference type="GO" id="GO:0016491">
    <property type="term" value="F:oxidoreductase activity"/>
    <property type="evidence" value="ECO:0007669"/>
    <property type="project" value="UniProtKB-KW"/>
</dbReference>
<dbReference type="Gene3D" id="1.10.150.240">
    <property type="entry name" value="Putative phosphatase, domain 2"/>
    <property type="match status" value="1"/>
</dbReference>
<comment type="caution">
    <text evidence="4">The sequence shown here is derived from an EMBL/GenBank/DDBJ whole genome shotgun (WGS) entry which is preliminary data.</text>
</comment>
<dbReference type="SFLD" id="SFLDG01129">
    <property type="entry name" value="C1.5:_HAD__Beta-PGM__Phosphata"/>
    <property type="match status" value="1"/>
</dbReference>
<dbReference type="Proteomes" id="UP000019193">
    <property type="component" value="Unassembled WGS sequence"/>
</dbReference>
<dbReference type="Pfam" id="PF08125">
    <property type="entry name" value="Mannitol_dh_C"/>
    <property type="match status" value="1"/>
</dbReference>
<dbReference type="PANTHER" id="PTHR18901">
    <property type="entry name" value="2-DEOXYGLUCOSE-6-PHOSPHATE PHOSPHATASE 2"/>
    <property type="match status" value="1"/>
</dbReference>
<feature type="domain" description="Mannitol dehydrogenase C-terminal" evidence="3">
    <location>
        <begin position="534"/>
        <end position="685"/>
    </location>
</feature>
<dbReference type="SFLD" id="SFLDS00003">
    <property type="entry name" value="Haloacid_Dehalogenase"/>
    <property type="match status" value="1"/>
</dbReference>
<protein>
    <submittedName>
        <fullName evidence="4">Haloacid dehalogenase-like family hydrolase</fullName>
    </submittedName>
</protein>
<dbReference type="NCBIfam" id="TIGR01509">
    <property type="entry name" value="HAD-SF-IA-v3"/>
    <property type="match status" value="1"/>
</dbReference>
<dbReference type="InterPro" id="IPR008927">
    <property type="entry name" value="6-PGluconate_DH-like_C_sf"/>
</dbReference>
<dbReference type="InterPro" id="IPR041492">
    <property type="entry name" value="HAD_2"/>
</dbReference>
<sequence length="720" mass="82732">MIKKRGKNVLIFHGKPVHGAIFDMDGTMFDTERLRFQTLQQASQELIGQEFSHEYLMQCLGLSATTAEKLAQRLYGVDVPYKEIRKRADEMELEHIRKHGVPIKKGLVQVLERLRKSGLRMAVATSSRRAIAEEYLINANVYKFFDVITCGDEVEQGKPHPEIFLKAASQLHLDANQCLMFEDSENGLTSAHTSKGLTILLKDIKEPNDEMLEKAHFYYDQMYDFLTDLDQFIPVMDMPEIQEPFPQSLNQLTVGIHGFGAIGGGYIAQILSHWDGYTKPKRIIASTRNSLFREAVNAFGTYSIRYGQFSYDERIENMTIVDSDNEQQMLEMYTHSSLIALCLPEQAIETEAQIIAKGLYARFNSQLETCIEPLTFLIILNKVGAKYLVMKHLKEALLELTNDEDVTEHILKEHYFCDTVVNRMVSKLSNQNLYRQLRIKHNFLEQHLEDVEQEDQIEIEDCNKLTQDQQNQASIYVDNMRRNFQPGHILQSMDLILFHSETDMPIYVEKGSPLLEKLRQVVLVDQITDIQLIKNRLWNGVHAMLAWYASLMGYESIGVAMGDHSVKAFAENLIAEVKQGLAIVLPNYAKDLDRMSQSFLDSCEYAFKDPCQRVARDPLRKLNHNERVIASIAVNIRHDLPYKNLLKGAALGYAYAIQFLEIEETKAVEHLQQQIQNLELNTNQRRQLEVELVQLIQYLFSEQGKQPLDIKLNNAKTTLT</sequence>
<dbReference type="SUPFAM" id="SSF56784">
    <property type="entry name" value="HAD-like"/>
    <property type="match status" value="1"/>
</dbReference>
<reference evidence="4 5" key="1">
    <citation type="submission" date="2013-06" db="EMBL/GenBank/DDBJ databases">
        <title>Comparative analysis of genomes of multi-drug Acinetobacter sp. from Colombian Hospitals.</title>
        <authorList>
            <person name="Barreto-Hernandez E."/>
            <person name="Gonzalez E.B."/>
            <person name="Cepeda L.A."/>
            <person name="Valenzuela E.M."/>
            <person name="Falquet L."/>
            <person name="Reguero M.T."/>
            <person name="Mantilla R."/>
        </authorList>
    </citation>
    <scope>NUCLEOTIDE SEQUENCE [LARGE SCALE GENOMIC DNA]</scope>
    <source>
        <strain evidence="4 5">28F</strain>
    </source>
</reference>
<accession>A0AA36KCI2</accession>
<dbReference type="Gene3D" id="3.40.50.720">
    <property type="entry name" value="NAD(P)-binding Rossmann-like Domain"/>
    <property type="match status" value="1"/>
</dbReference>
<dbReference type="PRINTS" id="PR00413">
    <property type="entry name" value="HADHALOGNASE"/>
</dbReference>
<dbReference type="EMBL" id="CBSD020000058">
    <property type="protein sequence ID" value="CDG75563.1"/>
    <property type="molecule type" value="Genomic_DNA"/>
</dbReference>
<keyword evidence="2" id="KW-0175">Coiled coil</keyword>
<dbReference type="Gene3D" id="1.10.1040.10">
    <property type="entry name" value="N-(1-d-carboxylethyl)-l-norvaline Dehydrogenase, domain 2"/>
    <property type="match status" value="1"/>
</dbReference>
<name>A0AA36KCI2_ACINO</name>
<evidence type="ECO:0000259" key="3">
    <source>
        <dbReference type="Pfam" id="PF08125"/>
    </source>
</evidence>
<evidence type="ECO:0000313" key="5">
    <source>
        <dbReference type="Proteomes" id="UP000019193"/>
    </source>
</evidence>
<dbReference type="AlphaFoldDB" id="A0AA36KCI2"/>
<dbReference type="NCBIfam" id="NF046057">
    <property type="entry name" value="bifunc_MtlD"/>
    <property type="match status" value="1"/>
</dbReference>
<feature type="coiled-coil region" evidence="2">
    <location>
        <begin position="661"/>
        <end position="691"/>
    </location>
</feature>
<evidence type="ECO:0000256" key="2">
    <source>
        <dbReference type="SAM" id="Coils"/>
    </source>
</evidence>
<dbReference type="InterPro" id="IPR023214">
    <property type="entry name" value="HAD_sf"/>
</dbReference>